<keyword evidence="2" id="KW-0812">Transmembrane</keyword>
<protein>
    <recommendedName>
        <fullName evidence="6">Extracellular membrane protein CFEM domain-containing protein</fullName>
    </recommendedName>
</protein>
<keyword evidence="2" id="KW-0472">Membrane</keyword>
<reference evidence="4 5" key="1">
    <citation type="submission" date="2015-09" db="EMBL/GenBank/DDBJ databases">
        <title>Draft genome of a European isolate of the apple canker pathogen Neonectria ditissima.</title>
        <authorList>
            <person name="Gomez-Cortecero A."/>
            <person name="Harrison R.J."/>
            <person name="Armitage A.D."/>
        </authorList>
    </citation>
    <scope>NUCLEOTIDE SEQUENCE [LARGE SCALE GENOMIC DNA]</scope>
    <source>
        <strain evidence="4 5">R09/05</strain>
    </source>
</reference>
<feature type="compositionally biased region" description="Low complexity" evidence="1">
    <location>
        <begin position="113"/>
        <end position="155"/>
    </location>
</feature>
<evidence type="ECO:0000256" key="1">
    <source>
        <dbReference type="SAM" id="MobiDB-lite"/>
    </source>
</evidence>
<name>A0A0P7BV55_9HYPO</name>
<keyword evidence="5" id="KW-1185">Reference proteome</keyword>
<evidence type="ECO:0008006" key="6">
    <source>
        <dbReference type="Google" id="ProtNLM"/>
    </source>
</evidence>
<keyword evidence="3" id="KW-0732">Signal</keyword>
<dbReference type="AlphaFoldDB" id="A0A0P7BV55"/>
<gene>
    <name evidence="4" type="ORF">AK830_g1252</name>
</gene>
<keyword evidence="2" id="KW-1133">Transmembrane helix</keyword>
<dbReference type="Proteomes" id="UP000050424">
    <property type="component" value="Unassembled WGS sequence"/>
</dbReference>
<feature type="signal peptide" evidence="3">
    <location>
        <begin position="1"/>
        <end position="19"/>
    </location>
</feature>
<sequence length="312" mass="32315">MGFLRISTALFAIVTGSLASDCFLQYSASIAVSSSCGRSVIIDGCLSQLQDFNERDVRNCYIVAGCSFDEAEDEAGLAIQHCRELLVINDLKRRDTASVNTDLQIATADEDSSAGASSAEVSNEENSSVGASSAEASSAKDSSAQASTTKASSEEVPSTSVLSTIASSTFPSSTIVSSTKVSSTSISTSTNSMSGTACFITSTKDIEICDLHTTGGRTETGTCTEGKSVSSTCAANRICTTDANGGDICMEKQGIKTAGVVISIVFGVVAVVNFGALFFMCFRGSKKQKAVTLKAQVAETSRTPLITKDTVL</sequence>
<feature type="chain" id="PRO_5006136267" description="Extracellular membrane protein CFEM domain-containing protein" evidence="3">
    <location>
        <begin position="20"/>
        <end position="312"/>
    </location>
</feature>
<dbReference type="OrthoDB" id="3630276at2759"/>
<evidence type="ECO:0000256" key="3">
    <source>
        <dbReference type="SAM" id="SignalP"/>
    </source>
</evidence>
<organism evidence="4 5">
    <name type="scientific">Neonectria ditissima</name>
    <dbReference type="NCBI Taxonomy" id="78410"/>
    <lineage>
        <taxon>Eukaryota</taxon>
        <taxon>Fungi</taxon>
        <taxon>Dikarya</taxon>
        <taxon>Ascomycota</taxon>
        <taxon>Pezizomycotina</taxon>
        <taxon>Sordariomycetes</taxon>
        <taxon>Hypocreomycetidae</taxon>
        <taxon>Hypocreales</taxon>
        <taxon>Nectriaceae</taxon>
        <taxon>Neonectria</taxon>
    </lineage>
</organism>
<evidence type="ECO:0000313" key="5">
    <source>
        <dbReference type="Proteomes" id="UP000050424"/>
    </source>
</evidence>
<feature type="transmembrane region" description="Helical" evidence="2">
    <location>
        <begin position="258"/>
        <end position="282"/>
    </location>
</feature>
<evidence type="ECO:0000313" key="4">
    <source>
        <dbReference type="EMBL" id="KPM45296.1"/>
    </source>
</evidence>
<accession>A0A0P7BV55</accession>
<comment type="caution">
    <text evidence="4">The sequence shown here is derived from an EMBL/GenBank/DDBJ whole genome shotgun (WGS) entry which is preliminary data.</text>
</comment>
<feature type="region of interest" description="Disordered" evidence="1">
    <location>
        <begin position="109"/>
        <end position="160"/>
    </location>
</feature>
<evidence type="ECO:0000256" key="2">
    <source>
        <dbReference type="SAM" id="Phobius"/>
    </source>
</evidence>
<dbReference type="EMBL" id="LKCW01000009">
    <property type="protein sequence ID" value="KPM45296.1"/>
    <property type="molecule type" value="Genomic_DNA"/>
</dbReference>
<proteinExistence type="predicted"/>